<dbReference type="PANTHER" id="PTHR11494:SF8">
    <property type="entry name" value="CYTOTOXIC T-LYMPHOCYTE PROTEIN 4"/>
    <property type="match status" value="1"/>
</dbReference>
<protein>
    <submittedName>
        <fullName evidence="11">Cytotoxic T-lymphocyte protein 4</fullName>
    </submittedName>
</protein>
<dbReference type="SMART" id="SM00409">
    <property type="entry name" value="IG"/>
    <property type="match status" value="2"/>
</dbReference>
<dbReference type="InterPro" id="IPR036179">
    <property type="entry name" value="Ig-like_dom_sf"/>
</dbReference>
<keyword evidence="4 9" id="KW-1133">Transmembrane helix</keyword>
<organism evidence="11 12">
    <name type="scientific">Silurus asotus</name>
    <name type="common">Amur catfish</name>
    <name type="synonym">Parasilurus asotus</name>
    <dbReference type="NCBI Taxonomy" id="30991"/>
    <lineage>
        <taxon>Eukaryota</taxon>
        <taxon>Metazoa</taxon>
        <taxon>Chordata</taxon>
        <taxon>Craniata</taxon>
        <taxon>Vertebrata</taxon>
        <taxon>Euteleostomi</taxon>
        <taxon>Actinopterygii</taxon>
        <taxon>Neopterygii</taxon>
        <taxon>Teleostei</taxon>
        <taxon>Ostariophysi</taxon>
        <taxon>Siluriformes</taxon>
        <taxon>Siluridae</taxon>
        <taxon>Silurus</taxon>
    </lineage>
</organism>
<dbReference type="GO" id="GO:0042129">
    <property type="term" value="P:regulation of T cell proliferation"/>
    <property type="evidence" value="ECO:0007669"/>
    <property type="project" value="InterPro"/>
</dbReference>
<dbReference type="AlphaFoldDB" id="A0AAD5FSY5"/>
<feature type="domain" description="Ig-like" evidence="10">
    <location>
        <begin position="109"/>
        <end position="209"/>
    </location>
</feature>
<dbReference type="InterPro" id="IPR013783">
    <property type="entry name" value="Ig-like_fold"/>
</dbReference>
<keyword evidence="6" id="KW-1015">Disulfide bond</keyword>
<dbReference type="PANTHER" id="PTHR11494">
    <property type="entry name" value="CYTOTOXIC T-LYMPHOCYTE PROTEIN"/>
    <property type="match status" value="1"/>
</dbReference>
<keyword evidence="5 9" id="KW-0472">Membrane</keyword>
<dbReference type="PROSITE" id="PS50835">
    <property type="entry name" value="IG_LIKE"/>
    <property type="match status" value="1"/>
</dbReference>
<evidence type="ECO:0000256" key="2">
    <source>
        <dbReference type="ARBA" id="ARBA00022692"/>
    </source>
</evidence>
<gene>
    <name evidence="11" type="ORF">C0J50_8283</name>
</gene>
<evidence type="ECO:0000256" key="6">
    <source>
        <dbReference type="ARBA" id="ARBA00023157"/>
    </source>
</evidence>
<comment type="subcellular location">
    <subcellularLocation>
        <location evidence="1">Membrane</location>
        <topology evidence="1">Single-pass type I membrane protein</topology>
    </subcellularLocation>
</comment>
<dbReference type="GO" id="GO:0050852">
    <property type="term" value="P:T cell receptor signaling pathway"/>
    <property type="evidence" value="ECO:0007669"/>
    <property type="project" value="TreeGrafter"/>
</dbReference>
<proteinExistence type="predicted"/>
<dbReference type="GO" id="GO:0009897">
    <property type="term" value="C:external side of plasma membrane"/>
    <property type="evidence" value="ECO:0007669"/>
    <property type="project" value="TreeGrafter"/>
</dbReference>
<dbReference type="InterPro" id="IPR013106">
    <property type="entry name" value="Ig_V-set"/>
</dbReference>
<dbReference type="InterPro" id="IPR007110">
    <property type="entry name" value="Ig-like_dom"/>
</dbReference>
<comment type="caution">
    <text evidence="11">The sequence shown here is derived from an EMBL/GenBank/DDBJ whole genome shotgun (WGS) entry which is preliminary data.</text>
</comment>
<evidence type="ECO:0000256" key="7">
    <source>
        <dbReference type="ARBA" id="ARBA00023180"/>
    </source>
</evidence>
<dbReference type="EMBL" id="MU546873">
    <property type="protein sequence ID" value="KAI5628045.1"/>
    <property type="molecule type" value="Genomic_DNA"/>
</dbReference>
<keyword evidence="12" id="KW-1185">Reference proteome</keyword>
<dbReference type="InterPro" id="IPR003599">
    <property type="entry name" value="Ig_sub"/>
</dbReference>
<dbReference type="Pfam" id="PF07686">
    <property type="entry name" value="V-set"/>
    <property type="match status" value="1"/>
</dbReference>
<dbReference type="SUPFAM" id="SSF48726">
    <property type="entry name" value="Immunoglobulin"/>
    <property type="match status" value="2"/>
</dbReference>
<evidence type="ECO:0000256" key="9">
    <source>
        <dbReference type="SAM" id="Phobius"/>
    </source>
</evidence>
<accession>A0AAD5FSY5</accession>
<reference evidence="11" key="1">
    <citation type="submission" date="2018-07" db="EMBL/GenBank/DDBJ databases">
        <title>Comparative genomics of catfishes provides insights into carnivory and benthic adaptation.</title>
        <authorList>
            <person name="Zhang Y."/>
            <person name="Wang D."/>
            <person name="Peng Z."/>
            <person name="Zheng S."/>
            <person name="Shao F."/>
            <person name="Tao W."/>
        </authorList>
    </citation>
    <scope>NUCLEOTIDE SEQUENCE</scope>
    <source>
        <strain evidence="11">Chongqing</strain>
    </source>
</reference>
<evidence type="ECO:0000313" key="11">
    <source>
        <dbReference type="EMBL" id="KAI5628045.1"/>
    </source>
</evidence>
<evidence type="ECO:0000256" key="4">
    <source>
        <dbReference type="ARBA" id="ARBA00022989"/>
    </source>
</evidence>
<keyword evidence="2 9" id="KW-0812">Transmembrane</keyword>
<evidence type="ECO:0000256" key="3">
    <source>
        <dbReference type="ARBA" id="ARBA00022729"/>
    </source>
</evidence>
<evidence type="ECO:0000256" key="8">
    <source>
        <dbReference type="ARBA" id="ARBA00023319"/>
    </source>
</evidence>
<name>A0AAD5FSY5_SILAS</name>
<sequence length="305" mass="34740">MVLRQLDDLSADKNLVIHTVMSDADNASINCPALEVNKENVHITLYKETVLHFTDLQKSQVANTSMEKQKFSVHVRNNTVNYVINMLQVNDTGLYNCTVAHGDTARTIPTFLLVTALSVSQPYYALGEEGQVSIFCRVKAKIQPEEMQVTVYKGMHGEKRICSAYVNTSNPHIETNGRIYCRGIVNKERVDLTIFGLRGEDTDLYRCQIDVIFPPPYISRYGNGTLIYIPDRPDCPPEHSQARIMETPEITYNQTLAFPNILLFAILITTTITLILQVMKMILTRRKSNHMTQTLSQKGDYRNFW</sequence>
<evidence type="ECO:0000259" key="10">
    <source>
        <dbReference type="PROSITE" id="PS50835"/>
    </source>
</evidence>
<evidence type="ECO:0000313" key="12">
    <source>
        <dbReference type="Proteomes" id="UP001205998"/>
    </source>
</evidence>
<dbReference type="Gene3D" id="2.60.40.10">
    <property type="entry name" value="Immunoglobulins"/>
    <property type="match status" value="2"/>
</dbReference>
<dbReference type="Proteomes" id="UP001205998">
    <property type="component" value="Unassembled WGS sequence"/>
</dbReference>
<keyword evidence="7" id="KW-0325">Glycoprotein</keyword>
<keyword evidence="3" id="KW-0732">Signal</keyword>
<evidence type="ECO:0000256" key="1">
    <source>
        <dbReference type="ARBA" id="ARBA00004479"/>
    </source>
</evidence>
<feature type="transmembrane region" description="Helical" evidence="9">
    <location>
        <begin position="261"/>
        <end position="283"/>
    </location>
</feature>
<keyword evidence="8" id="KW-0393">Immunoglobulin domain</keyword>
<evidence type="ECO:0000256" key="5">
    <source>
        <dbReference type="ARBA" id="ARBA00023136"/>
    </source>
</evidence>
<dbReference type="InterPro" id="IPR040216">
    <property type="entry name" value="CTLA4/CD28"/>
</dbReference>